<dbReference type="InterPro" id="IPR003959">
    <property type="entry name" value="ATPase_AAA_core"/>
</dbReference>
<dbReference type="SUPFAM" id="SSF52200">
    <property type="entry name" value="Toll/Interleukin receptor TIR domain"/>
    <property type="match status" value="2"/>
</dbReference>
<accession>A0A5J4KFF7</accession>
<dbReference type="InterPro" id="IPR003593">
    <property type="entry name" value="AAA+_ATPase"/>
</dbReference>
<dbReference type="Gene3D" id="3.40.50.300">
    <property type="entry name" value="P-loop containing nucleotide triphosphate hydrolases"/>
    <property type="match status" value="1"/>
</dbReference>
<dbReference type="CDD" id="cd00009">
    <property type="entry name" value="AAA"/>
    <property type="match status" value="1"/>
</dbReference>
<dbReference type="RefSeq" id="WP_151729621.1">
    <property type="nucleotide sequence ID" value="NZ_BKZV01000006.1"/>
</dbReference>
<feature type="region of interest" description="Disordered" evidence="1">
    <location>
        <begin position="161"/>
        <end position="181"/>
    </location>
</feature>
<dbReference type="PROSITE" id="PS50104">
    <property type="entry name" value="TIR"/>
    <property type="match status" value="1"/>
</dbReference>
<dbReference type="GO" id="GO:0007165">
    <property type="term" value="P:signal transduction"/>
    <property type="evidence" value="ECO:0007669"/>
    <property type="project" value="InterPro"/>
</dbReference>
<dbReference type="Gene3D" id="3.40.50.10140">
    <property type="entry name" value="Toll/interleukin-1 receptor homology (TIR) domain"/>
    <property type="match status" value="2"/>
</dbReference>
<comment type="caution">
    <text evidence="3">The sequence shown here is derived from an EMBL/GenBank/DDBJ whole genome shotgun (WGS) entry which is preliminary data.</text>
</comment>
<dbReference type="SMART" id="SM00382">
    <property type="entry name" value="AAA"/>
    <property type="match status" value="1"/>
</dbReference>
<keyword evidence="4" id="KW-1185">Reference proteome</keyword>
<sequence length="684" mass="76903">MDRTEQPDREANVIVFIICAREDYRLLYSLLPLMDYLEVLPGIVLRTSTDLRAGAHMAAELRWHIESADVLLLLISPDLLASPTYERAISRGLERAQRGELQLIPILARPTPLEGTPLASLQLLPRNGRALSEEIARERALQQIVHEVLLICRELRNRRRISPSSPAASSESRTRGLTAPGLPPTSYRLDEVFKRTGLPTVTFVPPSIFEPLKLALVEPGRGVVIEGPSGIGKTTAVQKAVQQLGEEEIARAERPTITLLSARAPADRERLRTLSQWHRGVVIIDDFHRLEPGLRQELVDYLKLLADIQPEDRKLVIIGIPGTGQSFISSASFDMAMRFDRFKMGHASDEEILQLIRQGEQALNVIFECKEDILRLVDGSFILAQFLCYYLCMQNNIIQTQPSPVAIRHHLATAVQDVMETLERKFDLAIKQFAVAGGPYDQTSLSLLEELSQSREGVLWLSLLQQQEPGHAHDLERFFKESWPQAIASYPDLAYHLFCDPTVGVLLAEDPTLIFYLRHCNLEQLARKVGKRPAPRRQQIFICYARQDKRWLKRLRSHLAPLEQKGVFDVWDDTLISAGSRWEQTLEDAILRAGVAIVLVSATLLASDFIMTNQLPKLLERARLAGTLIIPIIVSPCLFEESGLQSFEPANDPQKPLATLPPATQEQTLVSIARRIRVAVTEQP</sequence>
<proteinExistence type="predicted"/>
<dbReference type="GO" id="GO:0005524">
    <property type="term" value="F:ATP binding"/>
    <property type="evidence" value="ECO:0007669"/>
    <property type="project" value="InterPro"/>
</dbReference>
<organism evidence="3 4">
    <name type="scientific">Thermogemmatispora aurantia</name>
    <dbReference type="NCBI Taxonomy" id="2045279"/>
    <lineage>
        <taxon>Bacteria</taxon>
        <taxon>Bacillati</taxon>
        <taxon>Chloroflexota</taxon>
        <taxon>Ktedonobacteria</taxon>
        <taxon>Thermogemmatisporales</taxon>
        <taxon>Thermogemmatisporaceae</taxon>
        <taxon>Thermogemmatispora</taxon>
    </lineage>
</organism>
<dbReference type="SUPFAM" id="SSF52540">
    <property type="entry name" value="P-loop containing nucleoside triphosphate hydrolases"/>
    <property type="match status" value="1"/>
</dbReference>
<dbReference type="GO" id="GO:0016887">
    <property type="term" value="F:ATP hydrolysis activity"/>
    <property type="evidence" value="ECO:0007669"/>
    <property type="project" value="InterPro"/>
</dbReference>
<dbReference type="EMBL" id="BKZV01000006">
    <property type="protein sequence ID" value="GER85081.1"/>
    <property type="molecule type" value="Genomic_DNA"/>
</dbReference>
<feature type="domain" description="TIR" evidence="2">
    <location>
        <begin position="536"/>
        <end position="680"/>
    </location>
</feature>
<evidence type="ECO:0000313" key="4">
    <source>
        <dbReference type="Proteomes" id="UP000334820"/>
    </source>
</evidence>
<dbReference type="AlphaFoldDB" id="A0A5J4KFF7"/>
<dbReference type="Pfam" id="PF13676">
    <property type="entry name" value="TIR_2"/>
    <property type="match status" value="1"/>
</dbReference>
<protein>
    <recommendedName>
        <fullName evidence="2">TIR domain-containing protein</fullName>
    </recommendedName>
</protein>
<name>A0A5J4KFF7_9CHLR</name>
<evidence type="ECO:0000256" key="1">
    <source>
        <dbReference type="SAM" id="MobiDB-lite"/>
    </source>
</evidence>
<dbReference type="InterPro" id="IPR000157">
    <property type="entry name" value="TIR_dom"/>
</dbReference>
<feature type="compositionally biased region" description="Low complexity" evidence="1">
    <location>
        <begin position="162"/>
        <end position="171"/>
    </location>
</feature>
<reference evidence="3 4" key="1">
    <citation type="journal article" date="2019" name="Int. J. Syst. Evol. Microbiol.">
        <title>Thermogemmatispora aurantia sp. nov. and Thermogemmatispora argillosa sp. nov., within the class Ktedonobacteria, and emended description of the genus Thermogemmatispora.</title>
        <authorList>
            <person name="Zheng Y."/>
            <person name="Wang C.M."/>
            <person name="Sakai Y."/>
            <person name="Abe K."/>
            <person name="Yokota A."/>
            <person name="Yabe S."/>
        </authorList>
    </citation>
    <scope>NUCLEOTIDE SEQUENCE [LARGE SCALE GENOMIC DNA]</scope>
    <source>
        <strain evidence="3 4">A1-2</strain>
    </source>
</reference>
<evidence type="ECO:0000259" key="2">
    <source>
        <dbReference type="PROSITE" id="PS50104"/>
    </source>
</evidence>
<gene>
    <name evidence="3" type="ORF">KTAU_37170</name>
</gene>
<dbReference type="Pfam" id="PF00004">
    <property type="entry name" value="AAA"/>
    <property type="match status" value="1"/>
</dbReference>
<dbReference type="Proteomes" id="UP000334820">
    <property type="component" value="Unassembled WGS sequence"/>
</dbReference>
<evidence type="ECO:0000313" key="3">
    <source>
        <dbReference type="EMBL" id="GER85081.1"/>
    </source>
</evidence>
<dbReference type="InterPro" id="IPR027417">
    <property type="entry name" value="P-loop_NTPase"/>
</dbReference>
<dbReference type="InterPro" id="IPR035897">
    <property type="entry name" value="Toll_tir_struct_dom_sf"/>
</dbReference>